<dbReference type="InterPro" id="IPR020897">
    <property type="entry name" value="Synapsin_pre-ATP-grasp_dom"/>
</dbReference>
<keyword evidence="2" id="KW-0597">Phosphoprotein</keyword>
<keyword evidence="3" id="KW-0770">Synapse</keyword>
<dbReference type="InterPro" id="IPR020898">
    <property type="entry name" value="Synapsin_ATP-bd_dom"/>
</dbReference>
<evidence type="ECO:0000313" key="8">
    <source>
        <dbReference type="EMBL" id="RLU23471.1"/>
    </source>
</evidence>
<dbReference type="Pfam" id="PF02078">
    <property type="entry name" value="Synapsin"/>
    <property type="match status" value="1"/>
</dbReference>
<dbReference type="AlphaFoldDB" id="A0A3L8DSW3"/>
<feature type="compositionally biased region" description="Pro residues" evidence="5">
    <location>
        <begin position="172"/>
        <end position="193"/>
    </location>
</feature>
<dbReference type="Proteomes" id="UP000279307">
    <property type="component" value="Chromosome 4"/>
</dbReference>
<evidence type="ECO:0000313" key="9">
    <source>
        <dbReference type="Proteomes" id="UP000279307"/>
    </source>
</evidence>
<evidence type="ECO:0000256" key="4">
    <source>
        <dbReference type="ARBA" id="ARBA00034103"/>
    </source>
</evidence>
<comment type="caution">
    <text evidence="8">The sequence shown here is derived from an EMBL/GenBank/DDBJ whole genome shotgun (WGS) entry which is preliminary data.</text>
</comment>
<dbReference type="SUPFAM" id="SSF52440">
    <property type="entry name" value="PreATP-grasp domain"/>
    <property type="match status" value="1"/>
</dbReference>
<feature type="region of interest" description="Disordered" evidence="5">
    <location>
        <begin position="62"/>
        <end position="94"/>
    </location>
</feature>
<dbReference type="Pfam" id="PF10581">
    <property type="entry name" value="Synapsin_N"/>
    <property type="match status" value="1"/>
</dbReference>
<evidence type="ECO:0000256" key="2">
    <source>
        <dbReference type="ARBA" id="ARBA00022553"/>
    </source>
</evidence>
<organism evidence="8 9">
    <name type="scientific">Ooceraea biroi</name>
    <name type="common">Clonal raider ant</name>
    <name type="synonym">Cerapachys biroi</name>
    <dbReference type="NCBI Taxonomy" id="2015173"/>
    <lineage>
        <taxon>Eukaryota</taxon>
        <taxon>Metazoa</taxon>
        <taxon>Ecdysozoa</taxon>
        <taxon>Arthropoda</taxon>
        <taxon>Hexapoda</taxon>
        <taxon>Insecta</taxon>
        <taxon>Pterygota</taxon>
        <taxon>Neoptera</taxon>
        <taxon>Endopterygota</taxon>
        <taxon>Hymenoptera</taxon>
        <taxon>Apocrita</taxon>
        <taxon>Aculeata</taxon>
        <taxon>Formicoidea</taxon>
        <taxon>Formicidae</taxon>
        <taxon>Dorylinae</taxon>
        <taxon>Ooceraea</taxon>
    </lineage>
</organism>
<dbReference type="GO" id="GO:0030672">
    <property type="term" value="C:synaptic vesicle membrane"/>
    <property type="evidence" value="ECO:0007669"/>
    <property type="project" value="TreeGrafter"/>
</dbReference>
<feature type="compositionally biased region" description="Polar residues" evidence="5">
    <location>
        <begin position="206"/>
        <end position="216"/>
    </location>
</feature>
<dbReference type="PRINTS" id="PR01368">
    <property type="entry name" value="SYNAPSIN"/>
</dbReference>
<evidence type="ECO:0008006" key="10">
    <source>
        <dbReference type="Google" id="ProtNLM"/>
    </source>
</evidence>
<evidence type="ECO:0000256" key="5">
    <source>
        <dbReference type="SAM" id="MobiDB-lite"/>
    </source>
</evidence>
<dbReference type="PANTHER" id="PTHR10841">
    <property type="entry name" value="SYNAPSIN"/>
    <property type="match status" value="1"/>
</dbReference>
<feature type="non-terminal residue" evidence="8">
    <location>
        <position position="1"/>
    </location>
</feature>
<evidence type="ECO:0000259" key="6">
    <source>
        <dbReference type="Pfam" id="PF02078"/>
    </source>
</evidence>
<feature type="compositionally biased region" description="Basic and acidic residues" evidence="5">
    <location>
        <begin position="22"/>
        <end position="36"/>
    </location>
</feature>
<dbReference type="OrthoDB" id="10249572at2759"/>
<dbReference type="InterPro" id="IPR001359">
    <property type="entry name" value="Synapsin"/>
</dbReference>
<protein>
    <recommendedName>
        <fullName evidence="10">Synapsin</fullName>
    </recommendedName>
</protein>
<proteinExistence type="inferred from homology"/>
<evidence type="ECO:0000259" key="7">
    <source>
        <dbReference type="Pfam" id="PF02750"/>
    </source>
</evidence>
<sequence length="434" mass="47646">PERHSEEAECGRLLHAKSNASAKHEPSLLSEKPARNKYERSERIIASSTLLSPAVSIELPREPFKEGALYPDDTIDSQASSKPGETIKITGRGGCAKYCGTAPSPGNISFSSFRQSFTSNVNYLKRRFSSGDLSSELDDEPSADPGLATVGRQDSSQPYQAVPDRPLQSQPGPIPPPSQPPIPGAPPSGPPQPIGGDLSLNLRPGSRTTSAPSSPAKTRESLLQRVQSLTGAARDQASCINLELLFCGASILGAAVSGATRGPSYSKDRCFTLLVIDDQNTDWSKYFRGRRLHGDYEIRVEQAEFRELSLTASETGTIVSMAVYRNGTKVIRSFKPDFVLIRQNLRDAGEDYKNLLLGLMYGGVPSVNNLTAIYNFQDKPWVFAHLLALQRRLGKDHFPLIEQSYYPNHREMGSNFYLTKEITIACDNDYSRFD</sequence>
<comment type="subcellular location">
    <subcellularLocation>
        <location evidence="4">Synapse</location>
    </subcellularLocation>
</comment>
<dbReference type="InterPro" id="IPR016185">
    <property type="entry name" value="PreATP-grasp_dom_sf"/>
</dbReference>
<dbReference type="PANTHER" id="PTHR10841:SF17">
    <property type="entry name" value="SYNAPSIN"/>
    <property type="match status" value="1"/>
</dbReference>
<reference evidence="8 9" key="1">
    <citation type="journal article" date="2018" name="Genome Res.">
        <title>The genomic architecture and molecular evolution of ant odorant receptors.</title>
        <authorList>
            <person name="McKenzie S.K."/>
            <person name="Kronauer D.J.C."/>
        </authorList>
    </citation>
    <scope>NUCLEOTIDE SEQUENCE [LARGE SCALE GENOMIC DNA]</scope>
    <source>
        <strain evidence="8">Clonal line C1</strain>
    </source>
</reference>
<feature type="domain" description="Synapsin ATP-binding" evidence="7">
    <location>
        <begin position="368"/>
        <end position="413"/>
    </location>
</feature>
<dbReference type="GO" id="GO:0007269">
    <property type="term" value="P:neurotransmitter secretion"/>
    <property type="evidence" value="ECO:0007669"/>
    <property type="project" value="InterPro"/>
</dbReference>
<dbReference type="Gene3D" id="3.40.50.20">
    <property type="match status" value="1"/>
</dbReference>
<dbReference type="FunFam" id="3.40.50.20:FF:000008">
    <property type="entry name" value="Synapsin III"/>
    <property type="match status" value="1"/>
</dbReference>
<accession>A0A3L8DSW3</accession>
<feature type="domain" description="Synapsin pre-ATP-grasp" evidence="6">
    <location>
        <begin position="267"/>
        <end position="366"/>
    </location>
</feature>
<dbReference type="EMBL" id="QOIP01000004">
    <property type="protein sequence ID" value="RLU23471.1"/>
    <property type="molecule type" value="Genomic_DNA"/>
</dbReference>
<dbReference type="InterPro" id="IPR019736">
    <property type="entry name" value="Synapsin_P_site"/>
</dbReference>
<dbReference type="Pfam" id="PF02750">
    <property type="entry name" value="Synapsin_C"/>
    <property type="match status" value="1"/>
</dbReference>
<name>A0A3L8DSW3_OOCBI</name>
<gene>
    <name evidence="8" type="ORF">DMN91_003676</name>
</gene>
<feature type="region of interest" description="Disordered" evidence="5">
    <location>
        <begin position="131"/>
        <end position="221"/>
    </location>
</feature>
<evidence type="ECO:0000256" key="1">
    <source>
        <dbReference type="ARBA" id="ARBA00008243"/>
    </source>
</evidence>
<evidence type="ECO:0000256" key="3">
    <source>
        <dbReference type="ARBA" id="ARBA00023018"/>
    </source>
</evidence>
<feature type="region of interest" description="Disordered" evidence="5">
    <location>
        <begin position="1"/>
        <end position="36"/>
    </location>
</feature>
<comment type="similarity">
    <text evidence="1">Belongs to the synapsin family.</text>
</comment>
<feature type="compositionally biased region" description="Basic and acidic residues" evidence="5">
    <location>
        <begin position="1"/>
        <end position="12"/>
    </location>
</feature>